<feature type="region of interest" description="Disordered" evidence="1">
    <location>
        <begin position="421"/>
        <end position="463"/>
    </location>
</feature>
<feature type="compositionally biased region" description="Low complexity" evidence="1">
    <location>
        <begin position="70"/>
        <end position="83"/>
    </location>
</feature>
<dbReference type="STRING" id="1849047.A0A3D8S0W6"/>
<name>A0A3D8S0W6_9HELO</name>
<proteinExistence type="predicted"/>
<feature type="region of interest" description="Disordered" evidence="1">
    <location>
        <begin position="177"/>
        <end position="199"/>
    </location>
</feature>
<comment type="caution">
    <text evidence="2">The sequence shown here is derived from an EMBL/GenBank/DDBJ whole genome shotgun (WGS) entry which is preliminary data.</text>
</comment>
<evidence type="ECO:0000313" key="3">
    <source>
        <dbReference type="Proteomes" id="UP000256645"/>
    </source>
</evidence>
<evidence type="ECO:0000256" key="1">
    <source>
        <dbReference type="SAM" id="MobiDB-lite"/>
    </source>
</evidence>
<reference evidence="2 3" key="1">
    <citation type="journal article" date="2018" name="IMA Fungus">
        <title>IMA Genome-F 9: Draft genome sequence of Annulohypoxylon stygium, Aspergillus mulundensis, Berkeleyomyces basicola (syn. Thielaviopsis basicola), Ceratocystis smalleyi, two Cercospora beticola strains, Coleophoma cylindrospora, Fusarium fracticaudum, Phialophora cf. hyalina, and Morchella septimelata.</title>
        <authorList>
            <person name="Wingfield B.D."/>
            <person name="Bills G.F."/>
            <person name="Dong Y."/>
            <person name="Huang W."/>
            <person name="Nel W.J."/>
            <person name="Swalarsk-Parry B.S."/>
            <person name="Vaghefi N."/>
            <person name="Wilken P.M."/>
            <person name="An Z."/>
            <person name="de Beer Z.W."/>
            <person name="De Vos L."/>
            <person name="Chen L."/>
            <person name="Duong T.A."/>
            <person name="Gao Y."/>
            <person name="Hammerbacher A."/>
            <person name="Kikkert J.R."/>
            <person name="Li Y."/>
            <person name="Li H."/>
            <person name="Li K."/>
            <person name="Li Q."/>
            <person name="Liu X."/>
            <person name="Ma X."/>
            <person name="Naidoo K."/>
            <person name="Pethybridge S.J."/>
            <person name="Sun J."/>
            <person name="Steenkamp E.T."/>
            <person name="van der Nest M.A."/>
            <person name="van Wyk S."/>
            <person name="Wingfield M.J."/>
            <person name="Xiong C."/>
            <person name="Yue Q."/>
            <person name="Zhang X."/>
        </authorList>
    </citation>
    <scope>NUCLEOTIDE SEQUENCE [LARGE SCALE GENOMIC DNA]</scope>
    <source>
        <strain evidence="2 3">BP6252</strain>
    </source>
</reference>
<feature type="compositionally biased region" description="Polar residues" evidence="1">
    <location>
        <begin position="58"/>
        <end position="69"/>
    </location>
</feature>
<evidence type="ECO:0000313" key="2">
    <source>
        <dbReference type="EMBL" id="RDW79721.1"/>
    </source>
</evidence>
<dbReference type="Proteomes" id="UP000256645">
    <property type="component" value="Unassembled WGS sequence"/>
</dbReference>
<feature type="compositionally biased region" description="Acidic residues" evidence="1">
    <location>
        <begin position="422"/>
        <end position="432"/>
    </location>
</feature>
<gene>
    <name evidence="2" type="ORF">BP6252_04359</name>
</gene>
<feature type="compositionally biased region" description="Basic and acidic residues" evidence="1">
    <location>
        <begin position="272"/>
        <end position="281"/>
    </location>
</feature>
<feature type="region of interest" description="Disordered" evidence="1">
    <location>
        <begin position="309"/>
        <end position="339"/>
    </location>
</feature>
<feature type="compositionally biased region" description="Basic residues" evidence="1">
    <location>
        <begin position="328"/>
        <end position="339"/>
    </location>
</feature>
<feature type="compositionally biased region" description="Basic residues" evidence="1">
    <location>
        <begin position="259"/>
        <end position="271"/>
    </location>
</feature>
<feature type="region of interest" description="Disordered" evidence="1">
    <location>
        <begin position="54"/>
        <end position="90"/>
    </location>
</feature>
<accession>A0A3D8S0W6</accession>
<keyword evidence="3" id="KW-1185">Reference proteome</keyword>
<organism evidence="2 3">
    <name type="scientific">Coleophoma cylindrospora</name>
    <dbReference type="NCBI Taxonomy" id="1849047"/>
    <lineage>
        <taxon>Eukaryota</taxon>
        <taxon>Fungi</taxon>
        <taxon>Dikarya</taxon>
        <taxon>Ascomycota</taxon>
        <taxon>Pezizomycotina</taxon>
        <taxon>Leotiomycetes</taxon>
        <taxon>Helotiales</taxon>
        <taxon>Dermateaceae</taxon>
        <taxon>Coleophoma</taxon>
    </lineage>
</organism>
<dbReference type="AlphaFoldDB" id="A0A3D8S0W6"/>
<dbReference type="OrthoDB" id="2186602at2759"/>
<protein>
    <submittedName>
        <fullName evidence="2">Uncharacterized protein</fullName>
    </submittedName>
</protein>
<sequence length="551" mass="60448">MQRKFNGLKAGISKNNREKGSRPHKIEPPGSPKLALIFSSFGFAASAAESEDVSSASTCMISPSNKDAQQGSSILQSDRSSISSKRRGSFPWDLPCPTEQSLAHKFSPQIIDPPRPAKEGFEWVWFPEGYWAERESTEVTHRKRPWFGKRSSSYKSGVFSPKPSDYDIGLTQAIKVGGNGKAGHNRSGSHSRSDVSKGSPAFDCYGSTSSPAWSTKPLIVVHEAEPRKSAFIRGIQILSPSSGRSEEDKGDPQSLFSRTKSRLRGGLKSKREKSQESEISHSSDNALPSRTAMLLEGTSVYFARAQSRKQKAGLAASPATSSPDSKGSRRRFGLAPWHRRNSQDTLMSVTTSLHNLLMGATPAVTPEPMTENGRNARAVDLTDPAQDSFLTSVREAQRINTPPLPQLTPTGHRRGFFIDMPTPEDDNDPEDADFTRPGPHPGLHVPSSGLHGIKRNRQSPSPAAREWFDASINTNARTCKSPARSSHFRASSPNNFQISIPEHLETSPMCPANPFHESRGAGICPYHGRRRIPTEERKLSMDSVDLLIRMT</sequence>
<feature type="region of interest" description="Disordered" evidence="1">
    <location>
        <begin position="240"/>
        <end position="289"/>
    </location>
</feature>
<dbReference type="EMBL" id="PDLM01000004">
    <property type="protein sequence ID" value="RDW79721.1"/>
    <property type="molecule type" value="Genomic_DNA"/>
</dbReference>
<feature type="compositionally biased region" description="Basic and acidic residues" evidence="1">
    <location>
        <begin position="15"/>
        <end position="27"/>
    </location>
</feature>
<feature type="region of interest" description="Disordered" evidence="1">
    <location>
        <begin position="1"/>
        <end position="31"/>
    </location>
</feature>